<dbReference type="GO" id="GO:0006886">
    <property type="term" value="P:intracellular protein transport"/>
    <property type="evidence" value="ECO:0007669"/>
    <property type="project" value="InterPro"/>
</dbReference>
<organism evidence="4 5">
    <name type="scientific">Laticauda laticaudata</name>
    <name type="common">Blue-ringed sea krait</name>
    <name type="synonym">Blue-lipped sea krait</name>
    <dbReference type="NCBI Taxonomy" id="8630"/>
    <lineage>
        <taxon>Eukaryota</taxon>
        <taxon>Metazoa</taxon>
        <taxon>Chordata</taxon>
        <taxon>Craniata</taxon>
        <taxon>Vertebrata</taxon>
        <taxon>Euteleostomi</taxon>
        <taxon>Lepidosauria</taxon>
        <taxon>Squamata</taxon>
        <taxon>Bifurcata</taxon>
        <taxon>Unidentata</taxon>
        <taxon>Episquamata</taxon>
        <taxon>Toxicofera</taxon>
        <taxon>Serpentes</taxon>
        <taxon>Colubroidea</taxon>
        <taxon>Elapidae</taxon>
        <taxon>Laticaudinae</taxon>
        <taxon>Laticauda</taxon>
    </lineage>
</organism>
<dbReference type="Pfam" id="PF05739">
    <property type="entry name" value="SNARE"/>
    <property type="match status" value="1"/>
</dbReference>
<evidence type="ECO:0000313" key="4">
    <source>
        <dbReference type="Ensembl" id="ENSLLTP00000015086.1"/>
    </source>
</evidence>
<proteinExistence type="inferred from homology"/>
<reference evidence="4" key="1">
    <citation type="submission" date="2025-08" db="UniProtKB">
        <authorList>
            <consortium name="Ensembl"/>
        </authorList>
    </citation>
    <scope>IDENTIFICATION</scope>
</reference>
<name>A0A8C5SBA2_LATLA</name>
<reference evidence="4" key="2">
    <citation type="submission" date="2025-09" db="UniProtKB">
        <authorList>
            <consortium name="Ensembl"/>
        </authorList>
    </citation>
    <scope>IDENTIFICATION</scope>
</reference>
<dbReference type="GO" id="GO:0006906">
    <property type="term" value="P:vesicle fusion"/>
    <property type="evidence" value="ECO:0007669"/>
    <property type="project" value="TreeGrafter"/>
</dbReference>
<dbReference type="PROSITE" id="PS00914">
    <property type="entry name" value="SYNTAXIN"/>
    <property type="match status" value="1"/>
</dbReference>
<dbReference type="InterPro" id="IPR000727">
    <property type="entry name" value="T_SNARE_dom"/>
</dbReference>
<dbReference type="GO" id="GO:0031201">
    <property type="term" value="C:SNARE complex"/>
    <property type="evidence" value="ECO:0007669"/>
    <property type="project" value="TreeGrafter"/>
</dbReference>
<evidence type="ECO:0000259" key="3">
    <source>
        <dbReference type="PROSITE" id="PS50192"/>
    </source>
</evidence>
<dbReference type="Gene3D" id="1.20.58.70">
    <property type="match status" value="1"/>
</dbReference>
<dbReference type="Pfam" id="PF00804">
    <property type="entry name" value="Syntaxin"/>
    <property type="match status" value="1"/>
</dbReference>
<dbReference type="Ensembl" id="ENSLLTT00000015678.1">
    <property type="protein sequence ID" value="ENSLLTP00000015086.1"/>
    <property type="gene ID" value="ENSLLTG00000011573.1"/>
</dbReference>
<keyword evidence="5" id="KW-1185">Reference proteome</keyword>
<accession>A0A8C5SBA2</accession>
<dbReference type="AlphaFoldDB" id="A0A8C5SBA2"/>
<dbReference type="PROSITE" id="PS50192">
    <property type="entry name" value="T_SNARE"/>
    <property type="match status" value="1"/>
</dbReference>
<feature type="domain" description="T-SNARE coiled-coil homology" evidence="3">
    <location>
        <begin position="201"/>
        <end position="263"/>
    </location>
</feature>
<evidence type="ECO:0000256" key="2">
    <source>
        <dbReference type="ARBA" id="ARBA00023054"/>
    </source>
</evidence>
<dbReference type="GO" id="GO:0005484">
    <property type="term" value="F:SNAP receptor activity"/>
    <property type="evidence" value="ECO:0007669"/>
    <property type="project" value="InterPro"/>
</dbReference>
<dbReference type="GO" id="GO:0006887">
    <property type="term" value="P:exocytosis"/>
    <property type="evidence" value="ECO:0007669"/>
    <property type="project" value="TreeGrafter"/>
</dbReference>
<comment type="similarity">
    <text evidence="1">Belongs to the syntaxin family.</text>
</comment>
<dbReference type="InterPro" id="IPR010989">
    <property type="entry name" value="SNARE"/>
</dbReference>
<dbReference type="Gene3D" id="1.20.5.110">
    <property type="match status" value="1"/>
</dbReference>
<dbReference type="InterPro" id="IPR045242">
    <property type="entry name" value="Syntaxin"/>
</dbReference>
<sequence length="316" mass="36748">MKDRLEELRRRMHENGDSLDLDEIFSFDNPAFQGDESSPMSKILQEITSLFWALDKLEQSSESIAKKQEQVLCCTTEVSIGEEKKELSILKDTFTREAKGLQPRLGDIQETMAKDGVKSLAISRIRYCQFSGLVNRYREIISRHYAKETHYVEKLKEQIQRQTELAGLHLQEEDIKQLVESPTMPRIVGQDLEVLKAKQHLAMAQVRHQQLLDLEAQICELHSLFLHLEILVLEQQEVLNSIEYNMLHTTDYISQSNEEVKKAIKYERHSRRLMGAPKKAVQLESSGIFYFIFAKQRKGLIEIGHGFRRAQLHFCF</sequence>
<dbReference type="SMART" id="SM00397">
    <property type="entry name" value="t_SNARE"/>
    <property type="match status" value="1"/>
</dbReference>
<keyword evidence="2" id="KW-0175">Coiled coil</keyword>
<dbReference type="InterPro" id="IPR006011">
    <property type="entry name" value="Syntaxin_N"/>
</dbReference>
<protein>
    <recommendedName>
        <fullName evidence="3">t-SNARE coiled-coil homology domain-containing protein</fullName>
    </recommendedName>
</protein>
<dbReference type="GeneTree" id="ENSGT01050000244948"/>
<dbReference type="PANTHER" id="PTHR19957">
    <property type="entry name" value="SYNTAXIN"/>
    <property type="match status" value="1"/>
</dbReference>
<evidence type="ECO:0000313" key="5">
    <source>
        <dbReference type="Proteomes" id="UP000694406"/>
    </source>
</evidence>
<dbReference type="GO" id="GO:0012505">
    <property type="term" value="C:endomembrane system"/>
    <property type="evidence" value="ECO:0007669"/>
    <property type="project" value="TreeGrafter"/>
</dbReference>
<dbReference type="CDD" id="cd15848">
    <property type="entry name" value="SNARE_syntaxin1-like"/>
    <property type="match status" value="1"/>
</dbReference>
<dbReference type="GO" id="GO:0000149">
    <property type="term" value="F:SNARE binding"/>
    <property type="evidence" value="ECO:0007669"/>
    <property type="project" value="TreeGrafter"/>
</dbReference>
<evidence type="ECO:0000256" key="1">
    <source>
        <dbReference type="ARBA" id="ARBA00009063"/>
    </source>
</evidence>
<dbReference type="PANTHER" id="PTHR19957:SF72">
    <property type="entry name" value="SYNTAXIN-3-LIKE"/>
    <property type="match status" value="1"/>
</dbReference>
<dbReference type="GO" id="GO:0048278">
    <property type="term" value="P:vesicle docking"/>
    <property type="evidence" value="ECO:0007669"/>
    <property type="project" value="TreeGrafter"/>
</dbReference>
<dbReference type="Proteomes" id="UP000694406">
    <property type="component" value="Unplaced"/>
</dbReference>
<dbReference type="GO" id="GO:0005886">
    <property type="term" value="C:plasma membrane"/>
    <property type="evidence" value="ECO:0007669"/>
    <property type="project" value="TreeGrafter"/>
</dbReference>
<dbReference type="InterPro" id="IPR006012">
    <property type="entry name" value="Syntaxin/epimorphin_CS"/>
</dbReference>
<dbReference type="SUPFAM" id="SSF47661">
    <property type="entry name" value="t-snare proteins"/>
    <property type="match status" value="1"/>
</dbReference>